<evidence type="ECO:0000259" key="11">
    <source>
        <dbReference type="Pfam" id="PF02852"/>
    </source>
</evidence>
<feature type="transmembrane region" description="Helical" evidence="10">
    <location>
        <begin position="78"/>
        <end position="102"/>
    </location>
</feature>
<reference evidence="14 15" key="1">
    <citation type="submission" date="2018-01" db="EMBL/GenBank/DDBJ databases">
        <authorList>
            <person name="Fu G.-Y."/>
        </authorList>
    </citation>
    <scope>NUCLEOTIDE SEQUENCE [LARGE SCALE GENOMIC DNA]</scope>
    <source>
        <strain evidence="14 15">SY39</strain>
    </source>
</reference>
<feature type="transmembrane region" description="Helical" evidence="10">
    <location>
        <begin position="132"/>
        <end position="154"/>
    </location>
</feature>
<accession>A0A2I6S4L5</accession>
<dbReference type="InterPro" id="IPR012999">
    <property type="entry name" value="Pyr_OxRdtase_I_AS"/>
</dbReference>
<evidence type="ECO:0000256" key="2">
    <source>
        <dbReference type="ARBA" id="ARBA00007532"/>
    </source>
</evidence>
<dbReference type="InterPro" id="IPR036188">
    <property type="entry name" value="FAD/NAD-bd_sf"/>
</dbReference>
<feature type="transmembrane region" description="Helical" evidence="10">
    <location>
        <begin position="198"/>
        <end position="216"/>
    </location>
</feature>
<evidence type="ECO:0000313" key="15">
    <source>
        <dbReference type="Proteomes" id="UP000242205"/>
    </source>
</evidence>
<keyword evidence="6 9" id="KW-0560">Oxidoreductase</keyword>
<keyword evidence="3 9" id="KW-0285">Flavoprotein</keyword>
<dbReference type="PANTHER" id="PTHR43014">
    <property type="entry name" value="MERCURIC REDUCTASE"/>
    <property type="match status" value="1"/>
</dbReference>
<dbReference type="Pfam" id="PF07992">
    <property type="entry name" value="Pyr_redox_2"/>
    <property type="match status" value="1"/>
</dbReference>
<dbReference type="Gene3D" id="3.30.390.30">
    <property type="match status" value="1"/>
</dbReference>
<evidence type="ECO:0000259" key="13">
    <source>
        <dbReference type="Pfam" id="PF09335"/>
    </source>
</evidence>
<dbReference type="Proteomes" id="UP000242205">
    <property type="component" value="Chromosome"/>
</dbReference>
<dbReference type="PRINTS" id="PR00411">
    <property type="entry name" value="PNDRDTASEI"/>
</dbReference>
<dbReference type="OrthoDB" id="178496at2"/>
<proteinExistence type="inferred from homology"/>
<comment type="similarity">
    <text evidence="2 9">Belongs to the class-I pyridine nucleotide-disulfide oxidoreductase family.</text>
</comment>
<dbReference type="KEGG" id="atw:C0099_04140"/>
<keyword evidence="7" id="KW-1015">Disulfide bond</keyword>
<evidence type="ECO:0000313" key="14">
    <source>
        <dbReference type="EMBL" id="AUN94200.1"/>
    </source>
</evidence>
<dbReference type="SUPFAM" id="SSF55424">
    <property type="entry name" value="FAD/NAD-linked reductases, dimerisation (C-terminal) domain"/>
    <property type="match status" value="1"/>
</dbReference>
<comment type="cofactor">
    <cofactor evidence="1">
        <name>FAD</name>
        <dbReference type="ChEBI" id="CHEBI:57692"/>
    </cofactor>
</comment>
<dbReference type="InterPro" id="IPR023753">
    <property type="entry name" value="FAD/NAD-binding_dom"/>
</dbReference>
<evidence type="ECO:0000256" key="9">
    <source>
        <dbReference type="RuleBase" id="RU003691"/>
    </source>
</evidence>
<name>A0A2I6S4L5_9RHOO</name>
<evidence type="ECO:0000256" key="3">
    <source>
        <dbReference type="ARBA" id="ARBA00022630"/>
    </source>
</evidence>
<dbReference type="SUPFAM" id="SSF51905">
    <property type="entry name" value="FAD/NAD(P)-binding domain"/>
    <property type="match status" value="1"/>
</dbReference>
<evidence type="ECO:0000256" key="8">
    <source>
        <dbReference type="ARBA" id="ARBA00023284"/>
    </source>
</evidence>
<feature type="transmembrane region" description="Helical" evidence="10">
    <location>
        <begin position="50"/>
        <end position="71"/>
    </location>
</feature>
<dbReference type="GO" id="GO:0050660">
    <property type="term" value="F:flavin adenine dinucleotide binding"/>
    <property type="evidence" value="ECO:0007669"/>
    <property type="project" value="TreeGrafter"/>
</dbReference>
<dbReference type="Pfam" id="PF02852">
    <property type="entry name" value="Pyr_redox_dim"/>
    <property type="match status" value="1"/>
</dbReference>
<dbReference type="Pfam" id="PF09335">
    <property type="entry name" value="VTT_dom"/>
    <property type="match status" value="1"/>
</dbReference>
<keyword evidence="15" id="KW-1185">Reference proteome</keyword>
<keyword evidence="4 9" id="KW-0274">FAD</keyword>
<keyword evidence="10" id="KW-1133">Transmembrane helix</keyword>
<gene>
    <name evidence="14" type="ORF">C0099_04140</name>
</gene>
<feature type="transmembrane region" description="Helical" evidence="10">
    <location>
        <begin position="161"/>
        <end position="178"/>
    </location>
</feature>
<dbReference type="GO" id="GO:0016668">
    <property type="term" value="F:oxidoreductase activity, acting on a sulfur group of donors, NAD(P) as acceptor"/>
    <property type="evidence" value="ECO:0007669"/>
    <property type="project" value="InterPro"/>
</dbReference>
<dbReference type="AlphaFoldDB" id="A0A2I6S4L5"/>
<keyword evidence="8 9" id="KW-0676">Redox-active center</keyword>
<evidence type="ECO:0000256" key="4">
    <source>
        <dbReference type="ARBA" id="ARBA00022827"/>
    </source>
</evidence>
<evidence type="ECO:0000256" key="5">
    <source>
        <dbReference type="ARBA" id="ARBA00022857"/>
    </source>
</evidence>
<feature type="domain" description="Pyridine nucleotide-disulphide oxidoreductase dimerisation" evidence="11">
    <location>
        <begin position="582"/>
        <end position="690"/>
    </location>
</feature>
<evidence type="ECO:0000256" key="1">
    <source>
        <dbReference type="ARBA" id="ARBA00001974"/>
    </source>
</evidence>
<dbReference type="InterPro" id="IPR016156">
    <property type="entry name" value="FAD/NAD-linked_Rdtase_dimer_sf"/>
</dbReference>
<sequence>MKKLFLVGVILAVVVAFFALDLDRHFTLDALKQGQAEFVALYEAHPMSVLGAYFAAYVVMAALSLPGAAIMTIAAGTLFGLVTGTILVSFASSIGATLAFLASRFLLRDWVQNRFGDRLGAINRGVEREGAFYLFTLRLVPVFPFFLINLLMGLTPLKTRTFYWVSQVGMLVGTAVYVNAGTQIGRIESLGDIVSPTLLASFALLGVFPLIARRIVDFVKRRRVYAQWQRPARFDRNLIVIGAGAGGLVSAYIAAAVKAKVTLIEAHHMGGDCLNTGCVPSKALIRSAKAAHQMRHAEDYGLQAAEPKFDFRAVMARVHEKIRAIEPHDSVERYTDLGVEVLRGYAKLIDPWTVEIALNDGGRQRLTARAIVLATGASPIVPDIPGIEDSGYVTSDTAWERFAELDEVPQRLVVLGGGPIGCELAHAFVRLGSQVVQVQHGPRLMPREDEEVSTCVQAALEADGVEVLTGREAVSVEREGGRRMLVVQGEAGVRRIAFDALLVAVGRKARLTGYGLEALGIPAERTIHTNEYLETLYPNIYAVGDVAGPYQFTHTAAHMAWYAAVNGLFGQFKRFRIDWSVVPHVTFVDPEVARVGINEAEARERGIPFEVTRYGLDDLDRAITDSADHGFVKVLTAPGKDRILGVTIVGEHAGELLAEYVLAMKHGLGLNKILGTIHTYPTMAEANKYAAGEWKRAHAPQTLLGWLARYHRWRLGPVDSSPHATQRIEPEA</sequence>
<keyword evidence="10" id="KW-0812">Transmembrane</keyword>
<dbReference type="InterPro" id="IPR032816">
    <property type="entry name" value="VTT_dom"/>
</dbReference>
<dbReference type="Gene3D" id="3.50.50.60">
    <property type="entry name" value="FAD/NAD(P)-binding domain"/>
    <property type="match status" value="2"/>
</dbReference>
<feature type="transmembrane region" description="Helical" evidence="10">
    <location>
        <begin position="237"/>
        <end position="257"/>
    </location>
</feature>
<keyword evidence="10" id="KW-0472">Membrane</keyword>
<protein>
    <submittedName>
        <fullName evidence="14">Pyridine nucleotide-disulfide oxidoreductase</fullName>
    </submittedName>
</protein>
<dbReference type="PRINTS" id="PR00368">
    <property type="entry name" value="FADPNR"/>
</dbReference>
<dbReference type="InterPro" id="IPR004099">
    <property type="entry name" value="Pyr_nucl-diS_OxRdtase_dimer"/>
</dbReference>
<feature type="domain" description="VTT" evidence="13">
    <location>
        <begin position="69"/>
        <end position="182"/>
    </location>
</feature>
<keyword evidence="5" id="KW-0521">NADP</keyword>
<dbReference type="PANTHER" id="PTHR43014:SF2">
    <property type="entry name" value="MERCURIC REDUCTASE"/>
    <property type="match status" value="1"/>
</dbReference>
<evidence type="ECO:0000256" key="7">
    <source>
        <dbReference type="ARBA" id="ARBA00023157"/>
    </source>
</evidence>
<dbReference type="FunFam" id="3.30.390.30:FF:000001">
    <property type="entry name" value="Dihydrolipoyl dehydrogenase"/>
    <property type="match status" value="1"/>
</dbReference>
<evidence type="ECO:0000256" key="6">
    <source>
        <dbReference type="ARBA" id="ARBA00023002"/>
    </source>
</evidence>
<organism evidence="14 15">
    <name type="scientific">Pseudazoarcus pumilus</name>
    <dbReference type="NCBI Taxonomy" id="2067960"/>
    <lineage>
        <taxon>Bacteria</taxon>
        <taxon>Pseudomonadati</taxon>
        <taxon>Pseudomonadota</taxon>
        <taxon>Betaproteobacteria</taxon>
        <taxon>Rhodocyclales</taxon>
        <taxon>Zoogloeaceae</taxon>
        <taxon>Pseudazoarcus</taxon>
    </lineage>
</organism>
<dbReference type="GO" id="GO:0003955">
    <property type="term" value="F:NAD(P)H dehydrogenase (quinone) activity"/>
    <property type="evidence" value="ECO:0007669"/>
    <property type="project" value="TreeGrafter"/>
</dbReference>
<evidence type="ECO:0000259" key="12">
    <source>
        <dbReference type="Pfam" id="PF07992"/>
    </source>
</evidence>
<dbReference type="PROSITE" id="PS00076">
    <property type="entry name" value="PYRIDINE_REDOX_1"/>
    <property type="match status" value="1"/>
</dbReference>
<evidence type="ECO:0000256" key="10">
    <source>
        <dbReference type="SAM" id="Phobius"/>
    </source>
</evidence>
<feature type="domain" description="FAD/NAD(P)-binding" evidence="12">
    <location>
        <begin position="237"/>
        <end position="560"/>
    </location>
</feature>
<dbReference type="RefSeq" id="WP_102246271.1">
    <property type="nucleotide sequence ID" value="NZ_CP025682.1"/>
</dbReference>
<dbReference type="EMBL" id="CP025682">
    <property type="protein sequence ID" value="AUN94200.1"/>
    <property type="molecule type" value="Genomic_DNA"/>
</dbReference>